<evidence type="ECO:0000313" key="2">
    <source>
        <dbReference type="EMBL" id="MBC6994442.1"/>
    </source>
</evidence>
<protein>
    <submittedName>
        <fullName evidence="2">Uncharacterized protein</fullName>
    </submittedName>
</protein>
<dbReference type="Proteomes" id="UP000650081">
    <property type="component" value="Unassembled WGS sequence"/>
</dbReference>
<name>A0A923PI09_9BACT</name>
<evidence type="ECO:0000256" key="1">
    <source>
        <dbReference type="SAM" id="Phobius"/>
    </source>
</evidence>
<accession>A0A923PI09</accession>
<proteinExistence type="predicted"/>
<organism evidence="2 3">
    <name type="scientific">Neolewinella lacunae</name>
    <dbReference type="NCBI Taxonomy" id="1517758"/>
    <lineage>
        <taxon>Bacteria</taxon>
        <taxon>Pseudomonadati</taxon>
        <taxon>Bacteroidota</taxon>
        <taxon>Saprospiria</taxon>
        <taxon>Saprospirales</taxon>
        <taxon>Lewinellaceae</taxon>
        <taxon>Neolewinella</taxon>
    </lineage>
</organism>
<keyword evidence="1" id="KW-0812">Transmembrane</keyword>
<reference evidence="2" key="1">
    <citation type="submission" date="2020-08" db="EMBL/GenBank/DDBJ databases">
        <title>Lewinella bacteria from marine environments.</title>
        <authorList>
            <person name="Zhong Y."/>
        </authorList>
    </citation>
    <scope>NUCLEOTIDE SEQUENCE</scope>
    <source>
        <strain evidence="2">KCTC 42187</strain>
    </source>
</reference>
<dbReference type="EMBL" id="JACSIT010000098">
    <property type="protein sequence ID" value="MBC6994442.1"/>
    <property type="molecule type" value="Genomic_DNA"/>
</dbReference>
<keyword evidence="1" id="KW-1133">Transmembrane helix</keyword>
<evidence type="ECO:0000313" key="3">
    <source>
        <dbReference type="Proteomes" id="UP000650081"/>
    </source>
</evidence>
<sequence length="70" mass="7950">MEERQWLLLVAVVVVLLVAVVLKGIRLRVMPHIPIVEWAIALADLFVREGVNALVNLQELRQTKAVVKLR</sequence>
<keyword evidence="1" id="KW-0472">Membrane</keyword>
<keyword evidence="3" id="KW-1185">Reference proteome</keyword>
<dbReference type="RefSeq" id="WP_187466516.1">
    <property type="nucleotide sequence ID" value="NZ_JACSIT010000098.1"/>
</dbReference>
<gene>
    <name evidence="2" type="ORF">H9S92_09720</name>
</gene>
<dbReference type="AlphaFoldDB" id="A0A923PI09"/>
<comment type="caution">
    <text evidence="2">The sequence shown here is derived from an EMBL/GenBank/DDBJ whole genome shotgun (WGS) entry which is preliminary data.</text>
</comment>
<feature type="transmembrane region" description="Helical" evidence="1">
    <location>
        <begin position="6"/>
        <end position="25"/>
    </location>
</feature>